<comment type="caution">
    <text evidence="2">The sequence shown here is derived from an EMBL/GenBank/DDBJ whole genome shotgun (WGS) entry which is preliminary data.</text>
</comment>
<organism evidence="2 3">
    <name type="scientific">Rubellimicrobium roseum</name>
    <dbReference type="NCBI Taxonomy" id="687525"/>
    <lineage>
        <taxon>Bacteria</taxon>
        <taxon>Pseudomonadati</taxon>
        <taxon>Pseudomonadota</taxon>
        <taxon>Alphaproteobacteria</taxon>
        <taxon>Rhodobacterales</taxon>
        <taxon>Roseobacteraceae</taxon>
        <taxon>Rubellimicrobium</taxon>
    </lineage>
</organism>
<dbReference type="EMBL" id="VDFV01000032">
    <property type="protein sequence ID" value="TNC66554.1"/>
    <property type="molecule type" value="Genomic_DNA"/>
</dbReference>
<dbReference type="OrthoDB" id="9789856at2"/>
<gene>
    <name evidence="2" type="ORF">FHG71_16330</name>
</gene>
<sequence>MANRSNENKRDDALHLDLFEVKGLFGQFDYTIPLKRPERVTAIISPNGTGKTLCLRLIASLFSKSWSIFMTVDFDSILYRFSQGATLVIHKNGQVKEPQEDTALTPVEGFDDDERPTKITLSLRRADRDSIEWSPRLHPERRLEHIDRYLPFLTRINSKRWRHDYSGDVLTLEDIINDYGNLIPDNIKSGIYGKIPTEIASLIDSIHCRLIETQRLLVLKDEAVEPYPASRRRQHAQLAITQKSRKITEIIAQQITSYAALSQSLDRSFPQRVIDQSFQYSRQPSTFESSPTLLLERLKELDAERAELMEAGILDSAAANPVSLREETIDESLARVLQVYTEDTARKLHSLSPLLARLKLFKQLIDSRLVTKDVQINRERGMYVTARGSSLPLDKLSSGEQHQLVLFFELLFEIRENSLILIDEPELSLHVAWQKKFISDLLSIISLNRFDVVLATHSPQLISRWSELVVELGDVYDGGDETDSDEIALLGDESGL</sequence>
<dbReference type="PANTHER" id="PTHR43581:SF2">
    <property type="entry name" value="EXCINUCLEASE ATPASE SUBUNIT"/>
    <property type="match status" value="1"/>
</dbReference>
<dbReference type="PANTHER" id="PTHR43581">
    <property type="entry name" value="ATP/GTP PHOSPHATASE"/>
    <property type="match status" value="1"/>
</dbReference>
<proteinExistence type="predicted"/>
<dbReference type="InterPro" id="IPR003593">
    <property type="entry name" value="AAA+_ATPase"/>
</dbReference>
<dbReference type="InterPro" id="IPR051396">
    <property type="entry name" value="Bact_Antivir_Def_Nuclease"/>
</dbReference>
<dbReference type="InterPro" id="IPR041685">
    <property type="entry name" value="AAA_GajA/Old/RecF-like"/>
</dbReference>
<dbReference type="Pfam" id="PF13175">
    <property type="entry name" value="AAA_15"/>
    <property type="match status" value="1"/>
</dbReference>
<evidence type="ECO:0000313" key="3">
    <source>
        <dbReference type="Proteomes" id="UP000305709"/>
    </source>
</evidence>
<protein>
    <submittedName>
        <fullName evidence="2">Excinuclease</fullName>
    </submittedName>
</protein>
<name>A0A5C4NDB4_9RHOB</name>
<dbReference type="RefSeq" id="WP_139082771.1">
    <property type="nucleotide sequence ID" value="NZ_VDFV01000032.1"/>
</dbReference>
<dbReference type="SMART" id="SM00382">
    <property type="entry name" value="AAA"/>
    <property type="match status" value="1"/>
</dbReference>
<reference evidence="2 3" key="1">
    <citation type="submission" date="2019-06" db="EMBL/GenBank/DDBJ databases">
        <authorList>
            <person name="Jiang L."/>
        </authorList>
    </citation>
    <scope>NUCLEOTIDE SEQUENCE [LARGE SCALE GENOMIC DNA]</scope>
    <source>
        <strain evidence="2 3">YIM 48858</strain>
    </source>
</reference>
<feature type="domain" description="AAA+ ATPase" evidence="1">
    <location>
        <begin position="37"/>
        <end position="477"/>
    </location>
</feature>
<dbReference type="Proteomes" id="UP000305709">
    <property type="component" value="Unassembled WGS sequence"/>
</dbReference>
<keyword evidence="3" id="KW-1185">Reference proteome</keyword>
<dbReference type="Gene3D" id="3.40.50.300">
    <property type="entry name" value="P-loop containing nucleotide triphosphate hydrolases"/>
    <property type="match status" value="1"/>
</dbReference>
<evidence type="ECO:0000259" key="1">
    <source>
        <dbReference type="SMART" id="SM00382"/>
    </source>
</evidence>
<dbReference type="InterPro" id="IPR027417">
    <property type="entry name" value="P-loop_NTPase"/>
</dbReference>
<evidence type="ECO:0000313" key="2">
    <source>
        <dbReference type="EMBL" id="TNC66554.1"/>
    </source>
</evidence>
<dbReference type="SUPFAM" id="SSF52540">
    <property type="entry name" value="P-loop containing nucleoside triphosphate hydrolases"/>
    <property type="match status" value="1"/>
</dbReference>
<dbReference type="AlphaFoldDB" id="A0A5C4NDB4"/>
<accession>A0A5C4NDB4</accession>